<organism evidence="2 3">
    <name type="scientific">Candidatus Fimiplasma intestinipullorum</name>
    <dbReference type="NCBI Taxonomy" id="2840825"/>
    <lineage>
        <taxon>Bacteria</taxon>
        <taxon>Bacillati</taxon>
        <taxon>Bacillota</taxon>
        <taxon>Clostridia</taxon>
        <taxon>Eubacteriales</taxon>
        <taxon>Candidatus Fimiplasma</taxon>
    </lineage>
</organism>
<proteinExistence type="predicted"/>
<keyword evidence="1" id="KW-0812">Transmembrane</keyword>
<comment type="caution">
    <text evidence="2">The sequence shown here is derived from an EMBL/GenBank/DDBJ whole genome shotgun (WGS) entry which is preliminary data.</text>
</comment>
<dbReference type="AlphaFoldDB" id="A0A9D1HNI2"/>
<sequence length="149" mass="16811">MKKKMGLWVALVVVIIVAAVAIYGFTRPKISLLDYRYDEVVASFTQDPVSAMDVSGNQLMEVSVNDLKGFQDESMVEVSLPDDAYVVWRFAGRNTLMDVLYDGTTYYLGTCSFKQNGSNDGVYTPLDHDYEYVYTSDTLQDYMQEVTTS</sequence>
<dbReference type="EMBL" id="DVMJ01000040">
    <property type="protein sequence ID" value="HIU13366.1"/>
    <property type="molecule type" value="Genomic_DNA"/>
</dbReference>
<accession>A0A9D1HNI2</accession>
<evidence type="ECO:0000256" key="1">
    <source>
        <dbReference type="SAM" id="Phobius"/>
    </source>
</evidence>
<evidence type="ECO:0000313" key="3">
    <source>
        <dbReference type="Proteomes" id="UP000824175"/>
    </source>
</evidence>
<feature type="transmembrane region" description="Helical" evidence="1">
    <location>
        <begin position="6"/>
        <end position="26"/>
    </location>
</feature>
<protein>
    <submittedName>
        <fullName evidence="2">Uncharacterized protein</fullName>
    </submittedName>
</protein>
<evidence type="ECO:0000313" key="2">
    <source>
        <dbReference type="EMBL" id="HIU13366.1"/>
    </source>
</evidence>
<dbReference type="Proteomes" id="UP000824175">
    <property type="component" value="Unassembled WGS sequence"/>
</dbReference>
<gene>
    <name evidence="2" type="ORF">IAD15_04780</name>
</gene>
<reference evidence="2" key="1">
    <citation type="submission" date="2020-10" db="EMBL/GenBank/DDBJ databases">
        <authorList>
            <person name="Gilroy R."/>
        </authorList>
    </citation>
    <scope>NUCLEOTIDE SEQUENCE</scope>
    <source>
        <strain evidence="2">CHK195-11698</strain>
    </source>
</reference>
<keyword evidence="1" id="KW-1133">Transmembrane helix</keyword>
<keyword evidence="1" id="KW-0472">Membrane</keyword>
<reference evidence="2" key="2">
    <citation type="journal article" date="2021" name="PeerJ">
        <title>Extensive microbial diversity within the chicken gut microbiome revealed by metagenomics and culture.</title>
        <authorList>
            <person name="Gilroy R."/>
            <person name="Ravi A."/>
            <person name="Getino M."/>
            <person name="Pursley I."/>
            <person name="Horton D.L."/>
            <person name="Alikhan N.F."/>
            <person name="Baker D."/>
            <person name="Gharbi K."/>
            <person name="Hall N."/>
            <person name="Watson M."/>
            <person name="Adriaenssens E.M."/>
            <person name="Foster-Nyarko E."/>
            <person name="Jarju S."/>
            <person name="Secka A."/>
            <person name="Antonio M."/>
            <person name="Oren A."/>
            <person name="Chaudhuri R.R."/>
            <person name="La Ragione R."/>
            <person name="Hildebrand F."/>
            <person name="Pallen M.J."/>
        </authorList>
    </citation>
    <scope>NUCLEOTIDE SEQUENCE</scope>
    <source>
        <strain evidence="2">CHK195-11698</strain>
    </source>
</reference>
<name>A0A9D1HNI2_9FIRM</name>